<keyword evidence="1" id="KW-0245">EGF-like domain</keyword>
<dbReference type="Gene3D" id="2.60.120.260">
    <property type="entry name" value="Galactose-binding domain-like"/>
    <property type="match status" value="1"/>
</dbReference>
<feature type="compositionally biased region" description="Polar residues" evidence="2">
    <location>
        <begin position="1043"/>
        <end position="1062"/>
    </location>
</feature>
<dbReference type="RefSeq" id="XP_015181514.1">
    <property type="nucleotide sequence ID" value="XM_015326028.1"/>
</dbReference>
<dbReference type="PROSITE" id="PS00022">
    <property type="entry name" value="EGF_1"/>
    <property type="match status" value="1"/>
</dbReference>
<feature type="compositionally biased region" description="Basic and acidic residues" evidence="2">
    <location>
        <begin position="359"/>
        <end position="368"/>
    </location>
</feature>
<name>A0ABM1IMS7_POLDO</name>
<feature type="region of interest" description="Disordered" evidence="2">
    <location>
        <begin position="969"/>
        <end position="1068"/>
    </location>
</feature>
<sequence>MASIIVTRLLIFLTLITLSWKIVNSHVALTFPRARTYDLDFLDNGRTPGPCGMPRGTIKTTLLSGSNFNITWHLSYPHRGGFRLQILDSLDRPLVDLTPVTQHSEFVEDDATAQSYHVQLPQNFTCIDCTIRLLRKAEEWGFSYRFWSCADIDILDKKIYREDCSGHGRYLLGRCRCDRFYHGARCEFKEECLDDTDCGTQGTCIDNGGTTAPTKLCYCNIGWFGPGCAKRSPVKTVDLDLESYTMKRFSDDVTFYWRILWTSMELEGVLVANSTTWIGVGWRPSNLTPECRAFPEINDPPKDEPLPKPEPKSEPEPKPESEGKIAESKSQSSKSVMAELVAEPKAEPEPVAETEPQLESEHDSERSGAKRRSAKVDGTTSVTYRPDDVTVQTSVTYRVSTKQGRKRRSSETKTSLSDASVPSVGHKYTPKHDFNPMDCTDIIIGTARGMAHRIGDYYTRDRSTPRQDNYWGGKDSLTAAMGFERDGVTTILFRRKLETNESTDHAFREGNMHVIWAKGQEPGQYIHRPPSGVEKSKVSVKEFYKVDELKYHGHNSQRGVTTIDFFENNGEEEEVNVPLPGGGCGGSWQYPRHCSIENHTCEYAIEWNYKAKMDQISFVISTTNTSSWTGVGFSKDDKMTQTDAVLGWVDKTTGREFVMDTWMSGYNPPLLDPSQDIYNTHGRIEDGIMTIRFSRKRITKDTTRDFSFTDDNCLYMMYPIKGGKFNAVNKKIQKHSAPPMVSQKKICIRPCGAEEIEAMTTPAPPRLYYDIEVKLINLGDGFVPPLRNSPDFEIISNTITDSFGPVFENLPGYYRISLEELKQDKEQSGSIAHIKLILDKNEIKGRALNPLDTTAAVEKVLKEVLVSGKVGALSVDPQYLVIKAPRISEENEVNNEDDRTLKPTFLLSETKLYIVVGCVAALIALALLQASCTLYKSSRKRSTKDRLISSNAWKDYSSGANTNFGFESFETEEKTHPPPVSSLPRPREMTGNGTSLDHDTVEGPNRIVSPRATYSLPRAPGSRHNVPTPMQPGYYTQDRRNQYQRSKGHQGSTNNAATQANQPDFYFMPSQRKYSGEVVRVYVDYDNQMPKKAQ</sequence>
<gene>
    <name evidence="8" type="primary">LOC107068979</name>
</gene>
<accession>A0ABM1IMS7</accession>
<evidence type="ECO:0000256" key="1">
    <source>
        <dbReference type="PROSITE-ProRule" id="PRU00076"/>
    </source>
</evidence>
<feature type="signal peptide" evidence="4">
    <location>
        <begin position="1"/>
        <end position="25"/>
    </location>
</feature>
<dbReference type="InterPro" id="IPR005018">
    <property type="entry name" value="DOMON_domain"/>
</dbReference>
<evidence type="ECO:0000259" key="5">
    <source>
        <dbReference type="PROSITE" id="PS50026"/>
    </source>
</evidence>
<evidence type="ECO:0000256" key="2">
    <source>
        <dbReference type="SAM" id="MobiDB-lite"/>
    </source>
</evidence>
<keyword evidence="1" id="KW-1015">Disulfide bond</keyword>
<dbReference type="Pfam" id="PF03351">
    <property type="entry name" value="DOMON"/>
    <property type="match status" value="2"/>
</dbReference>
<feature type="chain" id="PRO_5045627713" evidence="4">
    <location>
        <begin position="26"/>
        <end position="1094"/>
    </location>
</feature>
<dbReference type="Pfam" id="PF23106">
    <property type="entry name" value="EGF_Teneurin"/>
    <property type="match status" value="1"/>
</dbReference>
<evidence type="ECO:0000259" key="6">
    <source>
        <dbReference type="PROSITE" id="PS50836"/>
    </source>
</evidence>
<evidence type="ECO:0000256" key="4">
    <source>
        <dbReference type="SAM" id="SignalP"/>
    </source>
</evidence>
<comment type="caution">
    <text evidence="1">Lacks conserved residue(s) required for the propagation of feature annotation.</text>
</comment>
<evidence type="ECO:0000256" key="3">
    <source>
        <dbReference type="SAM" id="Phobius"/>
    </source>
</evidence>
<dbReference type="Proteomes" id="UP000694924">
    <property type="component" value="Unplaced"/>
</dbReference>
<keyword evidence="3" id="KW-1133">Transmembrane helix</keyword>
<keyword evidence="7" id="KW-1185">Reference proteome</keyword>
<dbReference type="PROSITE" id="PS50026">
    <property type="entry name" value="EGF_3"/>
    <property type="match status" value="1"/>
</dbReference>
<dbReference type="InterPro" id="IPR045266">
    <property type="entry name" value="DOH_DOMON"/>
</dbReference>
<evidence type="ECO:0000313" key="7">
    <source>
        <dbReference type="Proteomes" id="UP000694924"/>
    </source>
</evidence>
<dbReference type="Gene3D" id="2.60.40.1210">
    <property type="entry name" value="Cellobiose dehydrogenase, cytochrome domain"/>
    <property type="match status" value="1"/>
</dbReference>
<feature type="transmembrane region" description="Helical" evidence="3">
    <location>
        <begin position="912"/>
        <end position="935"/>
    </location>
</feature>
<dbReference type="GeneID" id="107068979"/>
<proteinExistence type="predicted"/>
<feature type="domain" description="DOMON" evidence="6">
    <location>
        <begin position="601"/>
        <end position="722"/>
    </location>
</feature>
<feature type="disulfide bond" evidence="1">
    <location>
        <begin position="219"/>
        <end position="228"/>
    </location>
</feature>
<protein>
    <submittedName>
        <fullName evidence="8">Uncharacterized protein LOC107068979 isoform X2</fullName>
    </submittedName>
</protein>
<dbReference type="CDD" id="cd09631">
    <property type="entry name" value="DOMON_DOH"/>
    <property type="match status" value="2"/>
</dbReference>
<dbReference type="PROSITE" id="PS50836">
    <property type="entry name" value="DOMON"/>
    <property type="match status" value="2"/>
</dbReference>
<feature type="compositionally biased region" description="Polar residues" evidence="2">
    <location>
        <begin position="390"/>
        <end position="402"/>
    </location>
</feature>
<dbReference type="PANTHER" id="PTHR46901">
    <property type="entry name" value="GH04942P"/>
    <property type="match status" value="1"/>
</dbReference>
<feature type="domain" description="DOMON" evidence="6">
    <location>
        <begin position="391"/>
        <end position="519"/>
    </location>
</feature>
<organism evidence="7 8">
    <name type="scientific">Polistes dominula</name>
    <name type="common">European paper wasp</name>
    <name type="synonym">Vespa dominula</name>
    <dbReference type="NCBI Taxonomy" id="743375"/>
    <lineage>
        <taxon>Eukaryota</taxon>
        <taxon>Metazoa</taxon>
        <taxon>Ecdysozoa</taxon>
        <taxon>Arthropoda</taxon>
        <taxon>Hexapoda</taxon>
        <taxon>Insecta</taxon>
        <taxon>Pterygota</taxon>
        <taxon>Neoptera</taxon>
        <taxon>Endopterygota</taxon>
        <taxon>Hymenoptera</taxon>
        <taxon>Apocrita</taxon>
        <taxon>Aculeata</taxon>
        <taxon>Vespoidea</taxon>
        <taxon>Vespidae</taxon>
        <taxon>Polistinae</taxon>
        <taxon>Polistini</taxon>
        <taxon>Polistes</taxon>
    </lineage>
</organism>
<feature type="region of interest" description="Disordered" evidence="2">
    <location>
        <begin position="291"/>
        <end position="429"/>
    </location>
</feature>
<dbReference type="SUPFAM" id="SSF49344">
    <property type="entry name" value="CBD9-like"/>
    <property type="match status" value="1"/>
</dbReference>
<keyword evidence="4" id="KW-0732">Signal</keyword>
<feature type="domain" description="EGF-like" evidence="5">
    <location>
        <begin position="188"/>
        <end position="229"/>
    </location>
</feature>
<feature type="compositionally biased region" description="Basic and acidic residues" evidence="2">
    <location>
        <begin position="299"/>
        <end position="327"/>
    </location>
</feature>
<evidence type="ECO:0000313" key="8">
    <source>
        <dbReference type="RefSeq" id="XP_015181514.1"/>
    </source>
</evidence>
<keyword evidence="3" id="KW-0812">Transmembrane</keyword>
<dbReference type="InterPro" id="IPR000742">
    <property type="entry name" value="EGF"/>
</dbReference>
<dbReference type="PROSITE" id="PS01186">
    <property type="entry name" value="EGF_2"/>
    <property type="match status" value="1"/>
</dbReference>
<reference evidence="8" key="1">
    <citation type="submission" date="2025-08" db="UniProtKB">
        <authorList>
            <consortium name="RefSeq"/>
        </authorList>
    </citation>
    <scope>IDENTIFICATION</scope>
    <source>
        <tissue evidence="8">Whole body</tissue>
    </source>
</reference>
<keyword evidence="3" id="KW-0472">Membrane</keyword>
<dbReference type="PANTHER" id="PTHR46901:SF2">
    <property type="entry name" value="GH04942P"/>
    <property type="match status" value="1"/>
</dbReference>
<dbReference type="SMART" id="SM00664">
    <property type="entry name" value="DoH"/>
    <property type="match status" value="2"/>
</dbReference>